<dbReference type="HOGENOM" id="CLU_070181_0_0_1"/>
<dbReference type="Gene3D" id="3.10.100.10">
    <property type="entry name" value="Mannose-Binding Protein A, subunit A"/>
    <property type="match status" value="1"/>
</dbReference>
<evidence type="ECO:0000256" key="1">
    <source>
        <dbReference type="ARBA" id="ARBA00023157"/>
    </source>
</evidence>
<dbReference type="GO" id="GO:0038187">
    <property type="term" value="F:pattern recognition receptor activity"/>
    <property type="evidence" value="ECO:0000318"/>
    <property type="project" value="GO_Central"/>
</dbReference>
<dbReference type="EMBL" id="KB097495">
    <property type="protein sequence ID" value="ESN96400.1"/>
    <property type="molecule type" value="Genomic_DNA"/>
</dbReference>
<name>T1EU29_HELRO</name>
<dbReference type="InterPro" id="IPR018378">
    <property type="entry name" value="C-type_lectin_CS"/>
</dbReference>
<dbReference type="SMART" id="SM00034">
    <property type="entry name" value="CLECT"/>
    <property type="match status" value="1"/>
</dbReference>
<keyword evidence="2" id="KW-0732">Signal</keyword>
<reference evidence="4 6" key="2">
    <citation type="journal article" date="2013" name="Nature">
        <title>Insights into bilaterian evolution from three spiralian genomes.</title>
        <authorList>
            <person name="Simakov O."/>
            <person name="Marletaz F."/>
            <person name="Cho S.J."/>
            <person name="Edsinger-Gonzales E."/>
            <person name="Havlak P."/>
            <person name="Hellsten U."/>
            <person name="Kuo D.H."/>
            <person name="Larsson T."/>
            <person name="Lv J."/>
            <person name="Arendt D."/>
            <person name="Savage R."/>
            <person name="Osoegawa K."/>
            <person name="de Jong P."/>
            <person name="Grimwood J."/>
            <person name="Chapman J.A."/>
            <person name="Shapiro H."/>
            <person name="Aerts A."/>
            <person name="Otillar R.P."/>
            <person name="Terry A.Y."/>
            <person name="Boore J.L."/>
            <person name="Grigoriev I.V."/>
            <person name="Lindberg D.R."/>
            <person name="Seaver E.C."/>
            <person name="Weisblat D.A."/>
            <person name="Putnam N.H."/>
            <person name="Rokhsar D.S."/>
        </authorList>
    </citation>
    <scope>NUCLEOTIDE SEQUENCE</scope>
</reference>
<evidence type="ECO:0000256" key="2">
    <source>
        <dbReference type="SAM" id="SignalP"/>
    </source>
</evidence>
<dbReference type="InterPro" id="IPR016186">
    <property type="entry name" value="C-type_lectin-like/link_sf"/>
</dbReference>
<dbReference type="PANTHER" id="PTHR10725:SF74">
    <property type="entry name" value="ERAP1-LIKE C-TERMINAL DOMAIN-CONTAINING PROTEIN"/>
    <property type="match status" value="1"/>
</dbReference>
<dbReference type="GeneID" id="20200079"/>
<dbReference type="PROSITE" id="PS00615">
    <property type="entry name" value="C_TYPE_LECTIN_1"/>
    <property type="match status" value="1"/>
</dbReference>
<dbReference type="KEGG" id="hro:HELRODRAFT_163461"/>
<evidence type="ECO:0000259" key="3">
    <source>
        <dbReference type="PROSITE" id="PS50041"/>
    </source>
</evidence>
<dbReference type="OrthoDB" id="6067009at2759"/>
<keyword evidence="6" id="KW-1185">Reference proteome</keyword>
<dbReference type="AlphaFoldDB" id="T1EU29"/>
<organism evidence="5 6">
    <name type="scientific">Helobdella robusta</name>
    <name type="common">Californian leech</name>
    <dbReference type="NCBI Taxonomy" id="6412"/>
    <lineage>
        <taxon>Eukaryota</taxon>
        <taxon>Metazoa</taxon>
        <taxon>Spiralia</taxon>
        <taxon>Lophotrochozoa</taxon>
        <taxon>Annelida</taxon>
        <taxon>Clitellata</taxon>
        <taxon>Hirudinea</taxon>
        <taxon>Rhynchobdellida</taxon>
        <taxon>Glossiphoniidae</taxon>
        <taxon>Helobdella</taxon>
    </lineage>
</organism>
<dbReference type="PANTHER" id="PTHR10725">
    <property type="entry name" value="THAP DOMAIN-CONTAINING PROTEIN 9"/>
    <property type="match status" value="1"/>
</dbReference>
<dbReference type="EnsemblMetazoa" id="HelroT163461">
    <property type="protein sequence ID" value="HelroP163461"/>
    <property type="gene ID" value="HelroG163461"/>
</dbReference>
<sequence length="290" mass="33489">MSSMFLKVFALFFILKFSEQLGSAHFKKFTPAYSYLLAKNQKTPICFNEEMSGVVMETNSRDPKECVARCLLIKHYFHDVQLRSSMNFENRWVLRSALNFASDGEIVREALTDNELRGVNYVQHDGFCSCVPTANNIRNNVSAAVGLLAGGCRGYVNHECPAEFDYVIEYNKCYKLLDQIETWYEGRRLCNSLSSSHLITIDDDYENYVSLQYVDKATHCYYLDHGWYSFFTSGIRTYVGGVRTPFLWSPYPEEDGEDYCLISALNYYFGWDDISCKALLCILCEYDMMV</sequence>
<reference evidence="5" key="3">
    <citation type="submission" date="2015-06" db="UniProtKB">
        <authorList>
            <consortium name="EnsemblMetazoa"/>
        </authorList>
    </citation>
    <scope>IDENTIFICATION</scope>
</reference>
<evidence type="ECO:0000313" key="6">
    <source>
        <dbReference type="Proteomes" id="UP000015101"/>
    </source>
</evidence>
<accession>T1EU29</accession>
<gene>
    <name evidence="5" type="primary">20200079</name>
    <name evidence="4" type="ORF">HELRODRAFT_163461</name>
</gene>
<evidence type="ECO:0000313" key="5">
    <source>
        <dbReference type="EnsemblMetazoa" id="HelroP163461"/>
    </source>
</evidence>
<reference evidence="6" key="1">
    <citation type="submission" date="2012-12" db="EMBL/GenBank/DDBJ databases">
        <authorList>
            <person name="Hellsten U."/>
            <person name="Grimwood J."/>
            <person name="Chapman J.A."/>
            <person name="Shapiro H."/>
            <person name="Aerts A."/>
            <person name="Otillar R.P."/>
            <person name="Terry A.Y."/>
            <person name="Boore J.L."/>
            <person name="Simakov O."/>
            <person name="Marletaz F."/>
            <person name="Cho S.-J."/>
            <person name="Edsinger-Gonzales E."/>
            <person name="Havlak P."/>
            <person name="Kuo D.-H."/>
            <person name="Larsson T."/>
            <person name="Lv J."/>
            <person name="Arendt D."/>
            <person name="Savage R."/>
            <person name="Osoegawa K."/>
            <person name="de Jong P."/>
            <person name="Lindberg D.R."/>
            <person name="Seaver E.C."/>
            <person name="Weisblat D.A."/>
            <person name="Putnam N.H."/>
            <person name="Grigoriev I.V."/>
            <person name="Rokhsar D.S."/>
        </authorList>
    </citation>
    <scope>NUCLEOTIDE SEQUENCE</scope>
</reference>
<dbReference type="SUPFAM" id="SSF56436">
    <property type="entry name" value="C-type lectin-like"/>
    <property type="match status" value="1"/>
</dbReference>
<dbReference type="RefSeq" id="XP_009025569.1">
    <property type="nucleotide sequence ID" value="XM_009027321.1"/>
</dbReference>
<evidence type="ECO:0000313" key="4">
    <source>
        <dbReference type="EMBL" id="ESN96400.1"/>
    </source>
</evidence>
<dbReference type="InterPro" id="IPR016187">
    <property type="entry name" value="CTDL_fold"/>
</dbReference>
<dbReference type="InParanoid" id="T1EU29"/>
<feature type="chain" id="PRO_5010980044" description="C-type lectin domain-containing protein" evidence="2">
    <location>
        <begin position="25"/>
        <end position="290"/>
    </location>
</feature>
<feature type="signal peptide" evidence="2">
    <location>
        <begin position="1"/>
        <end position="24"/>
    </location>
</feature>
<dbReference type="EMBL" id="AMQM01001387">
    <property type="status" value="NOT_ANNOTATED_CDS"/>
    <property type="molecule type" value="Genomic_DNA"/>
</dbReference>
<dbReference type="CTD" id="20200079"/>
<keyword evidence="1" id="KW-1015">Disulfide bond</keyword>
<dbReference type="GO" id="GO:0009897">
    <property type="term" value="C:external side of plasma membrane"/>
    <property type="evidence" value="ECO:0000318"/>
    <property type="project" value="GO_Central"/>
</dbReference>
<protein>
    <recommendedName>
        <fullName evidence="3">C-type lectin domain-containing protein</fullName>
    </recommendedName>
</protein>
<dbReference type="InterPro" id="IPR001304">
    <property type="entry name" value="C-type_lectin-like"/>
</dbReference>
<dbReference type="CDD" id="cd00037">
    <property type="entry name" value="CLECT"/>
    <property type="match status" value="1"/>
</dbReference>
<dbReference type="GO" id="GO:0006955">
    <property type="term" value="P:immune response"/>
    <property type="evidence" value="ECO:0000318"/>
    <property type="project" value="GO_Central"/>
</dbReference>
<dbReference type="Proteomes" id="UP000015101">
    <property type="component" value="Unassembled WGS sequence"/>
</dbReference>
<proteinExistence type="predicted"/>
<dbReference type="PROSITE" id="PS50041">
    <property type="entry name" value="C_TYPE_LECTIN_2"/>
    <property type="match status" value="1"/>
</dbReference>
<dbReference type="GO" id="GO:0030246">
    <property type="term" value="F:carbohydrate binding"/>
    <property type="evidence" value="ECO:0000318"/>
    <property type="project" value="GO_Central"/>
</dbReference>
<feature type="domain" description="C-type lectin" evidence="3">
    <location>
        <begin position="169"/>
        <end position="285"/>
    </location>
</feature>